<gene>
    <name evidence="2" type="ORF">EXY25_15080</name>
</gene>
<reference evidence="3" key="1">
    <citation type="submission" date="2019-02" db="EMBL/GenBank/DDBJ databases">
        <title>Draft genome sequence of Muricauda sp. 176CP4-71.</title>
        <authorList>
            <person name="Park J.-S."/>
        </authorList>
    </citation>
    <scope>NUCLEOTIDE SEQUENCE [LARGE SCALE GENOMIC DNA]</scope>
    <source>
        <strain evidence="3">176GS2-150</strain>
    </source>
</reference>
<evidence type="ECO:0000313" key="3">
    <source>
        <dbReference type="Proteomes" id="UP000292544"/>
    </source>
</evidence>
<protein>
    <submittedName>
        <fullName evidence="2">Uncharacterized protein</fullName>
    </submittedName>
</protein>
<feature type="compositionally biased region" description="Basic and acidic residues" evidence="1">
    <location>
        <begin position="384"/>
        <end position="405"/>
    </location>
</feature>
<keyword evidence="3" id="KW-1185">Reference proteome</keyword>
<dbReference type="Proteomes" id="UP000292544">
    <property type="component" value="Unassembled WGS sequence"/>
</dbReference>
<accession>A0ABY1WMA5</accession>
<name>A0ABY1WMA5_9GAMM</name>
<feature type="region of interest" description="Disordered" evidence="1">
    <location>
        <begin position="380"/>
        <end position="405"/>
    </location>
</feature>
<evidence type="ECO:0000256" key="1">
    <source>
        <dbReference type="SAM" id="MobiDB-lite"/>
    </source>
</evidence>
<comment type="caution">
    <text evidence="2">The sequence shown here is derived from an EMBL/GenBank/DDBJ whole genome shotgun (WGS) entry which is preliminary data.</text>
</comment>
<sequence>MIKTWNGVRRIAFIPVWNNQVDFEPPANWTELIQARAFYDPDAASGLDLSLQRYLQIMSSGRAHIEGAVFPVVEASDDDTMGAALNSLPSNHGYDLAVAVLPHSTGPHRGGFAWMGGAAVNGVSDFARVAMFDDRELGRTQNIGVWAMEVLHIVTYFGDLYNVSPQLNRFDVMACGCGTHPSAHTKSHIGWLSSNAIKVHPLGKTKNYTLHAVSLFQPAPSWRATAVRIESKNGPGHFLVECRLTIDEYDGSSAVSQGIVSEGVIVYEVQGETEVYLKTPTALRAGEKFEDESEDLIISVTESAANGFVIQVKSKGKNRCVQLFEQIKSIKLSLEVENDFFRRKQLIAELARTQEKYRALHCLVLENPATEVVLTSAVASLSEPQKKSEDVEQPTKSKCDKKNKV</sequence>
<dbReference type="EMBL" id="SHLY01000006">
    <property type="protein sequence ID" value="TAA42612.1"/>
    <property type="molecule type" value="Genomic_DNA"/>
</dbReference>
<evidence type="ECO:0000313" key="2">
    <source>
        <dbReference type="EMBL" id="TAA42612.1"/>
    </source>
</evidence>
<dbReference type="RefSeq" id="WP_130567447.1">
    <property type="nucleotide sequence ID" value="NZ_SHLY01000006.1"/>
</dbReference>
<organism evidence="2 3">
    <name type="scientific">Corallincola spongiicola</name>
    <dbReference type="NCBI Taxonomy" id="2520508"/>
    <lineage>
        <taxon>Bacteria</taxon>
        <taxon>Pseudomonadati</taxon>
        <taxon>Pseudomonadota</taxon>
        <taxon>Gammaproteobacteria</taxon>
        <taxon>Alteromonadales</taxon>
        <taxon>Psychromonadaceae</taxon>
        <taxon>Corallincola</taxon>
    </lineage>
</organism>
<proteinExistence type="predicted"/>